<dbReference type="Proteomes" id="UP000606172">
    <property type="component" value="Unassembled WGS sequence"/>
</dbReference>
<keyword evidence="1" id="KW-0547">Nucleotide-binding</keyword>
<reference evidence="8" key="1">
    <citation type="submission" date="2021-01" db="EMBL/GenBank/DDBJ databases">
        <title>Whole genome shotgun sequence of Sinosporangium siamense NBRC 109515.</title>
        <authorList>
            <person name="Komaki H."/>
            <person name="Tamura T."/>
        </authorList>
    </citation>
    <scope>NUCLEOTIDE SEQUENCE</scope>
    <source>
        <strain evidence="8">NBRC 109515</strain>
    </source>
</reference>
<evidence type="ECO:0000256" key="4">
    <source>
        <dbReference type="ARBA" id="ARBA00022840"/>
    </source>
</evidence>
<dbReference type="GO" id="GO:0005524">
    <property type="term" value="F:ATP binding"/>
    <property type="evidence" value="ECO:0007669"/>
    <property type="project" value="UniProtKB-KW"/>
</dbReference>
<dbReference type="PANTHER" id="PTHR47959">
    <property type="entry name" value="ATP-DEPENDENT RNA HELICASE RHLE-RELATED"/>
    <property type="match status" value="1"/>
</dbReference>
<keyword evidence="5" id="KW-0051">Antiviral defense</keyword>
<keyword evidence="9" id="KW-1185">Reference proteome</keyword>
<dbReference type="InterPro" id="IPR054712">
    <property type="entry name" value="Cas3-like_dom"/>
</dbReference>
<evidence type="ECO:0000256" key="1">
    <source>
        <dbReference type="ARBA" id="ARBA00022741"/>
    </source>
</evidence>
<dbReference type="GO" id="GO:0005829">
    <property type="term" value="C:cytosol"/>
    <property type="evidence" value="ECO:0007669"/>
    <property type="project" value="TreeGrafter"/>
</dbReference>
<dbReference type="SMART" id="SM00487">
    <property type="entry name" value="DEXDc"/>
    <property type="match status" value="1"/>
</dbReference>
<evidence type="ECO:0000256" key="5">
    <source>
        <dbReference type="ARBA" id="ARBA00023118"/>
    </source>
</evidence>
<name>A0A919VAS5_9ACTN</name>
<evidence type="ECO:0000313" key="8">
    <source>
        <dbReference type="EMBL" id="GII96708.1"/>
    </source>
</evidence>
<evidence type="ECO:0000256" key="3">
    <source>
        <dbReference type="ARBA" id="ARBA00022806"/>
    </source>
</evidence>
<dbReference type="Pfam" id="PF00270">
    <property type="entry name" value="DEAD"/>
    <property type="match status" value="1"/>
</dbReference>
<accession>A0A919VAS5</accession>
<keyword evidence="2" id="KW-0378">Hydrolase</keyword>
<gene>
    <name evidence="8" type="ORF">Ssi02_69390</name>
</gene>
<dbReference type="CDD" id="cd17930">
    <property type="entry name" value="DEXHc_cas3"/>
    <property type="match status" value="1"/>
</dbReference>
<protein>
    <submittedName>
        <fullName evidence="8">CRISPR-associated helicase/endonuclease Cas3</fullName>
    </submittedName>
</protein>
<dbReference type="Pfam" id="PF22590">
    <property type="entry name" value="Cas3-like_C_2"/>
    <property type="match status" value="1"/>
</dbReference>
<proteinExistence type="predicted"/>
<dbReference type="SUPFAM" id="SSF52540">
    <property type="entry name" value="P-loop containing nucleoside triphosphate hydrolases"/>
    <property type="match status" value="1"/>
</dbReference>
<dbReference type="PANTHER" id="PTHR47959:SF16">
    <property type="entry name" value="CRISPR-ASSOCIATED NUCLEASE_HELICASE CAS3-RELATED"/>
    <property type="match status" value="1"/>
</dbReference>
<dbReference type="InterPro" id="IPR006483">
    <property type="entry name" value="CRISPR-assoc_Cas3_HD"/>
</dbReference>
<dbReference type="GO" id="GO:0003724">
    <property type="term" value="F:RNA helicase activity"/>
    <property type="evidence" value="ECO:0007669"/>
    <property type="project" value="TreeGrafter"/>
</dbReference>
<dbReference type="InterPro" id="IPR027417">
    <property type="entry name" value="P-loop_NTPase"/>
</dbReference>
<dbReference type="Gene3D" id="3.40.50.300">
    <property type="entry name" value="P-loop containing nucleotide triphosphate hydrolases"/>
    <property type="match status" value="2"/>
</dbReference>
<comment type="caution">
    <text evidence="8">The sequence shown here is derived from an EMBL/GenBank/DDBJ whole genome shotgun (WGS) entry which is preliminary data.</text>
</comment>
<organism evidence="8 9">
    <name type="scientific">Sinosporangium siamense</name>
    <dbReference type="NCBI Taxonomy" id="1367973"/>
    <lineage>
        <taxon>Bacteria</taxon>
        <taxon>Bacillati</taxon>
        <taxon>Actinomycetota</taxon>
        <taxon>Actinomycetes</taxon>
        <taxon>Streptosporangiales</taxon>
        <taxon>Streptosporangiaceae</taxon>
        <taxon>Sinosporangium</taxon>
    </lineage>
</organism>
<feature type="domain" description="Helicase ATP-binding" evidence="6">
    <location>
        <begin position="156"/>
        <end position="342"/>
    </location>
</feature>
<dbReference type="InterPro" id="IPR014001">
    <property type="entry name" value="Helicase_ATP-bd"/>
</dbReference>
<evidence type="ECO:0000259" key="6">
    <source>
        <dbReference type="PROSITE" id="PS51192"/>
    </source>
</evidence>
<evidence type="ECO:0000313" key="9">
    <source>
        <dbReference type="Proteomes" id="UP000606172"/>
    </source>
</evidence>
<evidence type="ECO:0000259" key="7">
    <source>
        <dbReference type="PROSITE" id="PS51643"/>
    </source>
</evidence>
<feature type="domain" description="HD Cas3-type" evidence="7">
    <location>
        <begin position="1"/>
        <end position="102"/>
    </location>
</feature>
<dbReference type="AlphaFoldDB" id="A0A919VAS5"/>
<dbReference type="PROSITE" id="PS51643">
    <property type="entry name" value="HD_CAS3"/>
    <property type="match status" value="1"/>
</dbReference>
<dbReference type="EMBL" id="BOOW01000049">
    <property type="protein sequence ID" value="GII96708.1"/>
    <property type="molecule type" value="Genomic_DNA"/>
</dbReference>
<dbReference type="InterPro" id="IPR050079">
    <property type="entry name" value="DEAD_box_RNA_helicase"/>
</dbReference>
<dbReference type="GO" id="GO:0016787">
    <property type="term" value="F:hydrolase activity"/>
    <property type="evidence" value="ECO:0007669"/>
    <property type="project" value="UniProtKB-KW"/>
</dbReference>
<evidence type="ECO:0000256" key="2">
    <source>
        <dbReference type="ARBA" id="ARBA00022801"/>
    </source>
</evidence>
<dbReference type="GO" id="GO:0003676">
    <property type="term" value="F:nucleic acid binding"/>
    <property type="evidence" value="ECO:0007669"/>
    <property type="project" value="InterPro"/>
</dbReference>
<keyword evidence="3" id="KW-0347">Helicase</keyword>
<sequence>MHKHAGTWLLDQQGLGIMAAIVFGHHGGLPNPTRLKAELEFADNHPLVAEAIQRVAEIVPEIHLPGPITLPAWLPEAVEADPYALDLLVRMVYSTVVDADYLDTEAHFEGVARSPHPASAADLVERYEQGRLEALARFKASPVDAQRQEVYAQAVEAAAGPGGIYRLPAPTGSGKTFASGGFALHHARRHGMKRVIVAVPFMSITEQNAAVFRDLLDRPGEDPVVLEHHSGIDLDDGAPGRRWQRLAAENWDAPVVITTTVRLFESLFSNKPAAMRRVHRMAGSVIVLDEVQALPDRLLIPIVSALRTLTERFGTTVLLASATQPPFELLSPLHSASIHDVIAQPKPLYKALNRVQYRWLLDPKPTMAEIAQQIAAEPQALAVVNTTKDAHRLHRLVEEERSALHLSTRMAAAHRRKTLEKAKQHLAKGLPITLISTQLVEAGVDLDFPAGFRAYASADAMQQAAGRVNRSGHLTSGYVTIFDPEDGNQAAGRIYGAALEATRDRFGPHCPPDDLDALEAYYRARFDFHNVEQQGQEIQAERRVHDFPKVADLFRMIDEWTVPVAVHYGDTDQLERILAHLRAGHPGSATQLRALRPYMATLPRALAFRAVEEGLAAPVIGDLIEWLGDYHPQRGIEMTTPDPQELVF</sequence>
<dbReference type="InterPro" id="IPR011545">
    <property type="entry name" value="DEAD/DEAH_box_helicase_dom"/>
</dbReference>
<dbReference type="PROSITE" id="PS51192">
    <property type="entry name" value="HELICASE_ATP_BIND_1"/>
    <property type="match status" value="1"/>
</dbReference>
<keyword evidence="4" id="KW-0067">ATP-binding</keyword>
<dbReference type="GO" id="GO:0051607">
    <property type="term" value="P:defense response to virus"/>
    <property type="evidence" value="ECO:0007669"/>
    <property type="project" value="UniProtKB-KW"/>
</dbReference>